<keyword evidence="2" id="KW-0732">Signal</keyword>
<organism evidence="5">
    <name type="scientific">Ceratitis capitata</name>
    <name type="common">Mediterranean fruit fly</name>
    <name type="synonym">Tephritis capitata</name>
    <dbReference type="NCBI Taxonomy" id="7213"/>
    <lineage>
        <taxon>Eukaryota</taxon>
        <taxon>Metazoa</taxon>
        <taxon>Ecdysozoa</taxon>
        <taxon>Arthropoda</taxon>
        <taxon>Hexapoda</taxon>
        <taxon>Insecta</taxon>
        <taxon>Pterygota</taxon>
        <taxon>Neoptera</taxon>
        <taxon>Endopterygota</taxon>
        <taxon>Diptera</taxon>
        <taxon>Brachycera</taxon>
        <taxon>Muscomorpha</taxon>
        <taxon>Tephritoidea</taxon>
        <taxon>Tephritidae</taxon>
        <taxon>Ceratitis</taxon>
        <taxon>Ceratitis</taxon>
    </lineage>
</organism>
<proteinExistence type="evidence at transcript level"/>
<dbReference type="OrthoDB" id="6513408at2759"/>
<dbReference type="InterPro" id="IPR002350">
    <property type="entry name" value="Kazal_dom"/>
</dbReference>
<dbReference type="KEGG" id="ccat:101455129"/>
<evidence type="ECO:0000313" key="6">
    <source>
        <dbReference type="Proteomes" id="UP000606786"/>
    </source>
</evidence>
<dbReference type="SUPFAM" id="SSF100895">
    <property type="entry name" value="Kazal-type serine protease inhibitors"/>
    <property type="match status" value="1"/>
</dbReference>
<feature type="domain" description="Kazal-like" evidence="3">
    <location>
        <begin position="57"/>
        <end position="110"/>
    </location>
</feature>
<dbReference type="EMBL" id="CAJHJT010000034">
    <property type="protein sequence ID" value="CAD7003731.1"/>
    <property type="molecule type" value="Genomic_DNA"/>
</dbReference>
<gene>
    <name evidence="4" type="ORF">CCAP1982_LOCUS12168</name>
</gene>
<dbReference type="InterPro" id="IPR036058">
    <property type="entry name" value="Kazal_dom_sf"/>
</dbReference>
<dbReference type="InterPro" id="IPR039932">
    <property type="entry name" value="Spink4-like"/>
</dbReference>
<dbReference type="CDD" id="cd00104">
    <property type="entry name" value="KAZAL_FS"/>
    <property type="match status" value="1"/>
</dbReference>
<dbReference type="PANTHER" id="PTHR21179">
    <property type="entry name" value="SERINE-TYPE ENDOPEPTIDASE INHIBITOR"/>
    <property type="match status" value="1"/>
</dbReference>
<accession>W8BZG0</accession>
<dbReference type="AlphaFoldDB" id="W8BZG0"/>
<dbReference type="EMBL" id="GAMC01007854">
    <property type="protein sequence ID" value="JAB98701.1"/>
    <property type="molecule type" value="mRNA"/>
</dbReference>
<reference evidence="5" key="2">
    <citation type="journal article" date="2014" name="BMC Genomics">
        <title>A genomic perspective to assessing quality of mass-reared SIT flies used in Mediterranean fruit fly (Ceratitis capitata) eradication in California.</title>
        <authorList>
            <person name="Calla B."/>
            <person name="Hall B."/>
            <person name="Hou S."/>
            <person name="Geib S.M."/>
        </authorList>
    </citation>
    <scope>NUCLEOTIDE SEQUENCE</scope>
</reference>
<keyword evidence="6" id="KW-1185">Reference proteome</keyword>
<name>W8BZG0_CERCA</name>
<reference evidence="5" key="1">
    <citation type="submission" date="2013-07" db="EMBL/GenBank/DDBJ databases">
        <authorList>
            <person name="Geib S."/>
        </authorList>
    </citation>
    <scope>NUCLEOTIDE SEQUENCE</scope>
</reference>
<evidence type="ECO:0000313" key="4">
    <source>
        <dbReference type="EMBL" id="CAD7003731.1"/>
    </source>
</evidence>
<dbReference type="Gene3D" id="3.30.60.30">
    <property type="match status" value="1"/>
</dbReference>
<dbReference type="Pfam" id="PF00050">
    <property type="entry name" value="Kazal_1"/>
    <property type="match status" value="1"/>
</dbReference>
<dbReference type="GO" id="GO:0004867">
    <property type="term" value="F:serine-type endopeptidase inhibitor activity"/>
    <property type="evidence" value="ECO:0007669"/>
    <property type="project" value="InterPro"/>
</dbReference>
<feature type="chain" id="PRO_5033708498" evidence="2">
    <location>
        <begin position="21"/>
        <end position="111"/>
    </location>
</feature>
<dbReference type="Proteomes" id="UP000606786">
    <property type="component" value="Unassembled WGS sequence"/>
</dbReference>
<reference evidence="4" key="3">
    <citation type="submission" date="2020-11" db="EMBL/GenBank/DDBJ databases">
        <authorList>
            <person name="Whitehead M."/>
        </authorList>
    </citation>
    <scope>NUCLEOTIDE SEQUENCE</scope>
    <source>
        <strain evidence="4">EGII</strain>
    </source>
</reference>
<dbReference type="PROSITE" id="PS51465">
    <property type="entry name" value="KAZAL_2"/>
    <property type="match status" value="1"/>
</dbReference>
<evidence type="ECO:0000256" key="1">
    <source>
        <dbReference type="SAM" id="MobiDB-lite"/>
    </source>
</evidence>
<dbReference type="PANTHER" id="PTHR21179:SF1">
    <property type="entry name" value="KAZ1-TYPE SERINE PROTEASE INHIBITOR-LIKE PROTEIN TYPE EPSILON-RELATED"/>
    <property type="match status" value="1"/>
</dbReference>
<feature type="signal peptide" evidence="2">
    <location>
        <begin position="1"/>
        <end position="20"/>
    </location>
</feature>
<evidence type="ECO:0000313" key="5">
    <source>
        <dbReference type="EMBL" id="JAB98701.1"/>
    </source>
</evidence>
<evidence type="ECO:0000256" key="2">
    <source>
        <dbReference type="SAM" id="SignalP"/>
    </source>
</evidence>
<sequence>MNSKLIIMCICVCLSTLVNARPQNWQSPIFSNPFLPERPVTRPTTPAPPASSTTVPSPQYLACLAACPSTMEYNPVCGSDNQNYHNHARLDCATRCGQVVSYVRMGTCNAL</sequence>
<protein>
    <submittedName>
        <fullName evidence="4">(Mediterranean fruit fly) hypothetical protein</fullName>
    </submittedName>
</protein>
<feature type="region of interest" description="Disordered" evidence="1">
    <location>
        <begin position="36"/>
        <end position="55"/>
    </location>
</feature>
<evidence type="ECO:0000259" key="3">
    <source>
        <dbReference type="PROSITE" id="PS51465"/>
    </source>
</evidence>